<name>A0A915EGZ3_9BILA</name>
<evidence type="ECO:0000313" key="2">
    <source>
        <dbReference type="Proteomes" id="UP000887574"/>
    </source>
</evidence>
<evidence type="ECO:0000256" key="1">
    <source>
        <dbReference type="SAM" id="MobiDB-lite"/>
    </source>
</evidence>
<dbReference type="WBParaSite" id="jg5241">
    <property type="protein sequence ID" value="jg5241"/>
    <property type="gene ID" value="jg5241"/>
</dbReference>
<keyword evidence="2" id="KW-1185">Reference proteome</keyword>
<feature type="region of interest" description="Disordered" evidence="1">
    <location>
        <begin position="333"/>
        <end position="400"/>
    </location>
</feature>
<sequence>MAEAAMMMKCEPMDIVQDSGQNGAAIKKETSEDVVKTKFDESYMPVAGLQLQSEEDGYRYYIDVKTQAQYSLDEAGSADPPRDANDQPYFPVDDKGNPVFPYDFEKKQWTFPVDDTDEPIFPRNALNKPIVPEDDRGRPIFPTDKKGIYIFPLDEHNCPTPAITLSDGKPVVPKDEYGSFVIPRDREGKALIHIAPDGITPMSVSEYKYYKQYYKEHAKISTSISKFNKYQLLTPLDRCFTRLSYPTLDGIKKEVSDSTQAEQTKESDKLLKRKKFLSAQLNFTKRLGVPPKTSSNGQKEEENGSSKPVSTQELIEAVKKSIGSKKAELKAQVVEKHKSVEQTKVSSKRKHSSGSRSASSDSSGSSTSRHRHNNHSSRNNNSSKKSRHSPDNKKVKGRYSPKLIPAIWRSTGSKFQKSDIGNLWLGRVRELESVRKCIRQTRKKYDSVKKQITVLEKEKSIHKRNLIKLLNWKKESKKKMVMNICPAHLRPHHLRRPRLKKTTYPYSITELRSLVYPHCFSTLVTVHLVLEQSLTNEETKDFLFT</sequence>
<reference evidence="3" key="1">
    <citation type="submission" date="2022-11" db="UniProtKB">
        <authorList>
            <consortium name="WormBaseParasite"/>
        </authorList>
    </citation>
    <scope>IDENTIFICATION</scope>
</reference>
<organism evidence="2 3">
    <name type="scientific">Ditylenchus dipsaci</name>
    <dbReference type="NCBI Taxonomy" id="166011"/>
    <lineage>
        <taxon>Eukaryota</taxon>
        <taxon>Metazoa</taxon>
        <taxon>Ecdysozoa</taxon>
        <taxon>Nematoda</taxon>
        <taxon>Chromadorea</taxon>
        <taxon>Rhabditida</taxon>
        <taxon>Tylenchina</taxon>
        <taxon>Tylenchomorpha</taxon>
        <taxon>Sphaerularioidea</taxon>
        <taxon>Anguinidae</taxon>
        <taxon>Anguininae</taxon>
        <taxon>Ditylenchus</taxon>
    </lineage>
</organism>
<dbReference type="AlphaFoldDB" id="A0A915EGZ3"/>
<feature type="region of interest" description="Disordered" evidence="1">
    <location>
        <begin position="286"/>
        <end position="312"/>
    </location>
</feature>
<proteinExistence type="predicted"/>
<evidence type="ECO:0000313" key="3">
    <source>
        <dbReference type="WBParaSite" id="jg5241"/>
    </source>
</evidence>
<accession>A0A915EGZ3</accession>
<dbReference type="Proteomes" id="UP000887574">
    <property type="component" value="Unplaced"/>
</dbReference>
<feature type="compositionally biased region" description="Low complexity" evidence="1">
    <location>
        <begin position="354"/>
        <end position="367"/>
    </location>
</feature>
<protein>
    <submittedName>
        <fullName evidence="3">Uncharacterized protein</fullName>
    </submittedName>
</protein>